<evidence type="ECO:0000313" key="1">
    <source>
        <dbReference type="EMBL" id="VFK78642.1"/>
    </source>
</evidence>
<proteinExistence type="predicted"/>
<reference evidence="1" key="1">
    <citation type="submission" date="2019-02" db="EMBL/GenBank/DDBJ databases">
        <authorList>
            <person name="Gruber-Vodicka R. H."/>
            <person name="Seah K. B. B."/>
        </authorList>
    </citation>
    <scope>NUCLEOTIDE SEQUENCE</scope>
    <source>
        <strain evidence="1">BECK_S127</strain>
    </source>
</reference>
<dbReference type="AlphaFoldDB" id="A0A451BK23"/>
<organism evidence="1">
    <name type="scientific">Candidatus Kentrum sp. SD</name>
    <dbReference type="NCBI Taxonomy" id="2126332"/>
    <lineage>
        <taxon>Bacteria</taxon>
        <taxon>Pseudomonadati</taxon>
        <taxon>Pseudomonadota</taxon>
        <taxon>Gammaproteobacteria</taxon>
        <taxon>Candidatus Kentrum</taxon>
    </lineage>
</organism>
<sequence>MSLQRIHKGFTRKYTEEDIHFLVHTSEIHEKSFWSGSDHEQSILMGIGPKLLEMVLAVILMNKTIDGEINA</sequence>
<protein>
    <submittedName>
        <fullName evidence="1">Uncharacterized protein</fullName>
    </submittedName>
</protein>
<accession>A0A451BK23</accession>
<gene>
    <name evidence="1" type="ORF">BECKSD772D_GA0070982_102028</name>
</gene>
<name>A0A451BK23_9GAMM</name>
<dbReference type="EMBL" id="CAADHB010000020">
    <property type="protein sequence ID" value="VFK78642.1"/>
    <property type="molecule type" value="Genomic_DNA"/>
</dbReference>